<dbReference type="PANTHER" id="PTHR43289">
    <property type="entry name" value="MITOGEN-ACTIVATED PROTEIN KINASE KINASE KINASE 20-RELATED"/>
    <property type="match status" value="1"/>
</dbReference>
<dbReference type="Gene3D" id="1.10.510.10">
    <property type="entry name" value="Transferase(Phosphotransferase) domain 1"/>
    <property type="match status" value="1"/>
</dbReference>
<keyword evidence="6 7" id="KW-0067">ATP-binding</keyword>
<dbReference type="InterPro" id="IPR000719">
    <property type="entry name" value="Prot_kinase_dom"/>
</dbReference>
<dbReference type="OrthoDB" id="6111975at2"/>
<accession>A0A517T3Y2</accession>
<dbReference type="KEGG" id="chya:V22_02820"/>
<evidence type="ECO:0000256" key="2">
    <source>
        <dbReference type="ARBA" id="ARBA00022527"/>
    </source>
</evidence>
<keyword evidence="5 11" id="KW-0418">Kinase</keyword>
<evidence type="ECO:0000256" key="5">
    <source>
        <dbReference type="ARBA" id="ARBA00022777"/>
    </source>
</evidence>
<evidence type="ECO:0000259" key="10">
    <source>
        <dbReference type="PROSITE" id="PS50011"/>
    </source>
</evidence>
<feature type="region of interest" description="Disordered" evidence="8">
    <location>
        <begin position="1"/>
        <end position="21"/>
    </location>
</feature>
<dbReference type="PROSITE" id="PS00107">
    <property type="entry name" value="PROTEIN_KINASE_ATP"/>
    <property type="match status" value="1"/>
</dbReference>
<dbReference type="GO" id="GO:0005524">
    <property type="term" value="F:ATP binding"/>
    <property type="evidence" value="ECO:0007669"/>
    <property type="project" value="UniProtKB-UniRule"/>
</dbReference>
<feature type="binding site" evidence="7">
    <location>
        <position position="60"/>
    </location>
    <ligand>
        <name>ATP</name>
        <dbReference type="ChEBI" id="CHEBI:30616"/>
    </ligand>
</feature>
<feature type="domain" description="Protein kinase" evidence="10">
    <location>
        <begin position="31"/>
        <end position="296"/>
    </location>
</feature>
<feature type="transmembrane region" description="Helical" evidence="9">
    <location>
        <begin position="340"/>
        <end position="360"/>
    </location>
</feature>
<evidence type="ECO:0000313" key="12">
    <source>
        <dbReference type="Proteomes" id="UP000319976"/>
    </source>
</evidence>
<dbReference type="CDD" id="cd14014">
    <property type="entry name" value="STKc_PknB_like"/>
    <property type="match status" value="1"/>
</dbReference>
<keyword evidence="4 7" id="KW-0547">Nucleotide-binding</keyword>
<evidence type="ECO:0000256" key="9">
    <source>
        <dbReference type="SAM" id="Phobius"/>
    </source>
</evidence>
<evidence type="ECO:0000313" key="11">
    <source>
        <dbReference type="EMBL" id="QDT63082.1"/>
    </source>
</evidence>
<evidence type="ECO:0000256" key="8">
    <source>
        <dbReference type="SAM" id="MobiDB-lite"/>
    </source>
</evidence>
<gene>
    <name evidence="11" type="primary">prkC_1</name>
    <name evidence="11" type="ORF">V22_02820</name>
</gene>
<keyword evidence="3 11" id="KW-0808">Transferase</keyword>
<dbReference type="PANTHER" id="PTHR43289:SF6">
    <property type="entry name" value="SERINE_THREONINE-PROTEIN KINASE NEKL-3"/>
    <property type="match status" value="1"/>
</dbReference>
<dbReference type="PROSITE" id="PS50011">
    <property type="entry name" value="PROTEIN_KINASE_DOM"/>
    <property type="match status" value="1"/>
</dbReference>
<evidence type="ECO:0000256" key="7">
    <source>
        <dbReference type="PROSITE-ProRule" id="PRU10141"/>
    </source>
</evidence>
<dbReference type="SUPFAM" id="SSF56112">
    <property type="entry name" value="Protein kinase-like (PK-like)"/>
    <property type="match status" value="1"/>
</dbReference>
<name>A0A517T3Y2_9PLAN</name>
<keyword evidence="9" id="KW-0812">Transmembrane</keyword>
<dbReference type="Gene3D" id="3.30.200.20">
    <property type="entry name" value="Phosphorylase Kinase, domain 1"/>
    <property type="match status" value="1"/>
</dbReference>
<dbReference type="PROSITE" id="PS00108">
    <property type="entry name" value="PROTEIN_KINASE_ST"/>
    <property type="match status" value="1"/>
</dbReference>
<dbReference type="EC" id="2.7.11.1" evidence="1"/>
<dbReference type="AlphaFoldDB" id="A0A517T3Y2"/>
<keyword evidence="2" id="KW-0723">Serine/threonine-protein kinase</keyword>
<protein>
    <recommendedName>
        <fullName evidence="1">non-specific serine/threonine protein kinase</fullName>
        <ecNumber evidence="1">2.7.11.1</ecNumber>
    </recommendedName>
</protein>
<evidence type="ECO:0000256" key="6">
    <source>
        <dbReference type="ARBA" id="ARBA00022840"/>
    </source>
</evidence>
<dbReference type="InterPro" id="IPR008271">
    <property type="entry name" value="Ser/Thr_kinase_AS"/>
</dbReference>
<evidence type="ECO:0000256" key="4">
    <source>
        <dbReference type="ARBA" id="ARBA00022741"/>
    </source>
</evidence>
<evidence type="ECO:0000256" key="3">
    <source>
        <dbReference type="ARBA" id="ARBA00022679"/>
    </source>
</evidence>
<dbReference type="Proteomes" id="UP000319976">
    <property type="component" value="Chromosome"/>
</dbReference>
<keyword evidence="12" id="KW-1185">Reference proteome</keyword>
<keyword evidence="9" id="KW-0472">Membrane</keyword>
<organism evidence="11 12">
    <name type="scientific">Calycomorphotria hydatis</name>
    <dbReference type="NCBI Taxonomy" id="2528027"/>
    <lineage>
        <taxon>Bacteria</taxon>
        <taxon>Pseudomonadati</taxon>
        <taxon>Planctomycetota</taxon>
        <taxon>Planctomycetia</taxon>
        <taxon>Planctomycetales</taxon>
        <taxon>Planctomycetaceae</taxon>
        <taxon>Calycomorphotria</taxon>
    </lineage>
</organism>
<dbReference type="SMART" id="SM00220">
    <property type="entry name" value="S_TKc"/>
    <property type="match status" value="1"/>
</dbReference>
<dbReference type="RefSeq" id="WP_145259123.1">
    <property type="nucleotide sequence ID" value="NZ_CP036316.1"/>
</dbReference>
<dbReference type="FunFam" id="1.10.510.10:FF:000021">
    <property type="entry name" value="Serine/threonine protein kinase"/>
    <property type="match status" value="1"/>
</dbReference>
<sequence length="523" mass="58049">MSDSSEQESPTSAPKTASATSQLIGETLGEFRLLRRLGAGGMAEVYLAEQTSLKRQVALKVLRSDAVDESDTTLLRRFEQEATSAANLNHPNIVQVYAVGEDGGHHYIAQEYVPGLTLRDYVKKKGPPDVATSLRILRQVAAALEAARTANIVHRDIKPENILLTKKGEAKVADFGLAQLSLSEDRLALTQVGMTMGTPLYMSPEQVNGQVLDHRSDIYSLGVTAYHLFTGQPPFRGQTALSIAVKHLNESPTPIREVRPDLPAPVCDLVERMMEKRPERRYQAAKDLVQDIRELLSRLKNDPSGLDNVRLSKLSAVPKPPAKWPLSIDQFYTWNVKRHFTLLLLVVLILGGAGAGIGWATRPGDPFRTPPAPPRMRKMDSALQQYWTAANNPTNMNAWMAVIEYFPEDRLWVHQAQFRLALLFLADNDLASSAKYFRELAAISTDSELRATGNAGLAIIAEREGNYSEYQQQMSYALAGGDAIRSELVPYLRIASQRNREQLNAQQQRVLERLLDEAELGEG</sequence>
<dbReference type="EMBL" id="CP036316">
    <property type="protein sequence ID" value="QDT63082.1"/>
    <property type="molecule type" value="Genomic_DNA"/>
</dbReference>
<dbReference type="InterPro" id="IPR011009">
    <property type="entry name" value="Kinase-like_dom_sf"/>
</dbReference>
<dbReference type="GO" id="GO:0004674">
    <property type="term" value="F:protein serine/threonine kinase activity"/>
    <property type="evidence" value="ECO:0007669"/>
    <property type="project" value="UniProtKB-KW"/>
</dbReference>
<dbReference type="InterPro" id="IPR017441">
    <property type="entry name" value="Protein_kinase_ATP_BS"/>
</dbReference>
<proteinExistence type="predicted"/>
<keyword evidence="9" id="KW-1133">Transmembrane helix</keyword>
<evidence type="ECO:0000256" key="1">
    <source>
        <dbReference type="ARBA" id="ARBA00012513"/>
    </source>
</evidence>
<reference evidence="11 12" key="1">
    <citation type="submission" date="2019-02" db="EMBL/GenBank/DDBJ databases">
        <title>Deep-cultivation of Planctomycetes and their phenomic and genomic characterization uncovers novel biology.</title>
        <authorList>
            <person name="Wiegand S."/>
            <person name="Jogler M."/>
            <person name="Boedeker C."/>
            <person name="Pinto D."/>
            <person name="Vollmers J."/>
            <person name="Rivas-Marin E."/>
            <person name="Kohn T."/>
            <person name="Peeters S.H."/>
            <person name="Heuer A."/>
            <person name="Rast P."/>
            <person name="Oberbeckmann S."/>
            <person name="Bunk B."/>
            <person name="Jeske O."/>
            <person name="Meyerdierks A."/>
            <person name="Storesund J.E."/>
            <person name="Kallscheuer N."/>
            <person name="Luecker S."/>
            <person name="Lage O.M."/>
            <person name="Pohl T."/>
            <person name="Merkel B.J."/>
            <person name="Hornburger P."/>
            <person name="Mueller R.-W."/>
            <person name="Bruemmer F."/>
            <person name="Labrenz M."/>
            <person name="Spormann A.M."/>
            <person name="Op den Camp H."/>
            <person name="Overmann J."/>
            <person name="Amann R."/>
            <person name="Jetten M.S.M."/>
            <person name="Mascher T."/>
            <person name="Medema M.H."/>
            <person name="Devos D.P."/>
            <person name="Kaster A.-K."/>
            <person name="Ovreas L."/>
            <person name="Rohde M."/>
            <person name="Galperin M.Y."/>
            <person name="Jogler C."/>
        </authorList>
    </citation>
    <scope>NUCLEOTIDE SEQUENCE [LARGE SCALE GENOMIC DNA]</scope>
    <source>
        <strain evidence="11 12">V22</strain>
    </source>
</reference>
<dbReference type="Pfam" id="PF00069">
    <property type="entry name" value="Pkinase"/>
    <property type="match status" value="1"/>
</dbReference>